<evidence type="ECO:0000313" key="4">
    <source>
        <dbReference type="EMBL" id="TCS96031.1"/>
    </source>
</evidence>
<dbReference type="GO" id="GO:0016020">
    <property type="term" value="C:membrane"/>
    <property type="evidence" value="ECO:0007669"/>
    <property type="project" value="TreeGrafter"/>
</dbReference>
<organism evidence="4 5">
    <name type="scientific">Pseudofulvimonas gallinarii</name>
    <dbReference type="NCBI Taxonomy" id="634155"/>
    <lineage>
        <taxon>Bacteria</taxon>
        <taxon>Pseudomonadati</taxon>
        <taxon>Pseudomonadota</taxon>
        <taxon>Gammaproteobacteria</taxon>
        <taxon>Lysobacterales</taxon>
        <taxon>Rhodanobacteraceae</taxon>
        <taxon>Pseudofulvimonas</taxon>
    </lineage>
</organism>
<dbReference type="PRINTS" id="PR00111">
    <property type="entry name" value="ABHYDROLASE"/>
</dbReference>
<dbReference type="Proteomes" id="UP000294599">
    <property type="component" value="Unassembled WGS sequence"/>
</dbReference>
<feature type="domain" description="AB hydrolase-1" evidence="3">
    <location>
        <begin position="42"/>
        <end position="282"/>
    </location>
</feature>
<comment type="caution">
    <text evidence="4">The sequence shown here is derived from an EMBL/GenBank/DDBJ whole genome shotgun (WGS) entry which is preliminary data.</text>
</comment>
<dbReference type="SUPFAM" id="SSF53474">
    <property type="entry name" value="alpha/beta-Hydrolases"/>
    <property type="match status" value="1"/>
</dbReference>
<evidence type="ECO:0000256" key="2">
    <source>
        <dbReference type="ARBA" id="ARBA00022801"/>
    </source>
</evidence>
<dbReference type="InterPro" id="IPR000073">
    <property type="entry name" value="AB_hydrolase_1"/>
</dbReference>
<proteinExistence type="inferred from homology"/>
<gene>
    <name evidence="4" type="ORF">EDC25_11742</name>
</gene>
<dbReference type="EMBL" id="SMAF01000017">
    <property type="protein sequence ID" value="TCS96031.1"/>
    <property type="molecule type" value="Genomic_DNA"/>
</dbReference>
<dbReference type="InterPro" id="IPR029058">
    <property type="entry name" value="AB_hydrolase_fold"/>
</dbReference>
<dbReference type="GO" id="GO:0016787">
    <property type="term" value="F:hydrolase activity"/>
    <property type="evidence" value="ECO:0007669"/>
    <property type="project" value="UniProtKB-KW"/>
</dbReference>
<dbReference type="Gene3D" id="3.40.50.1820">
    <property type="entry name" value="alpha/beta hydrolase"/>
    <property type="match status" value="1"/>
</dbReference>
<sequence>MCRLAAVRGSHGVTPVEERRFTLASGLALAARVHHPGAPRRVLAVHGWLDNAASFDAIASLLPDCEIVALDLAGHGRSDHRPPGAWYHYVDYLDELLQVLDQLQWTRSTWLGHSLGGALLSLLASACPARVEHLLLIESAGPLSGEATDAPGRLRDALDERMAFAAGKRLRVFEDLDAAVQARRQAGGLSERASRSLVDRGVEAVAGGWRWSSDPRLRLASPFRVDAAHVDAILRQIECPTLMLLADPPLPFMDAAQRAARLAALAKAERRDFPGHHHLHMETPAPLAEAIRAFLG</sequence>
<name>A0A4R3L7T9_9GAMM</name>
<keyword evidence="5" id="KW-1185">Reference proteome</keyword>
<comment type="similarity">
    <text evidence="1">Belongs to the AB hydrolase superfamily.</text>
</comment>
<dbReference type="Pfam" id="PF00561">
    <property type="entry name" value="Abhydrolase_1"/>
    <property type="match status" value="1"/>
</dbReference>
<dbReference type="PANTHER" id="PTHR43798:SF14">
    <property type="entry name" value="SERINE HYDROLASE-LIKE PROTEIN DDB_G0286239"/>
    <property type="match status" value="1"/>
</dbReference>
<reference evidence="4 5" key="1">
    <citation type="submission" date="2019-03" db="EMBL/GenBank/DDBJ databases">
        <title>Genomic Encyclopedia of Type Strains, Phase IV (KMG-IV): sequencing the most valuable type-strain genomes for metagenomic binning, comparative biology and taxonomic classification.</title>
        <authorList>
            <person name="Goeker M."/>
        </authorList>
    </citation>
    <scope>NUCLEOTIDE SEQUENCE [LARGE SCALE GENOMIC DNA]</scope>
    <source>
        <strain evidence="4 5">DSM 21944</strain>
    </source>
</reference>
<dbReference type="PANTHER" id="PTHR43798">
    <property type="entry name" value="MONOACYLGLYCEROL LIPASE"/>
    <property type="match status" value="1"/>
</dbReference>
<dbReference type="AlphaFoldDB" id="A0A4R3L7T9"/>
<dbReference type="InterPro" id="IPR050266">
    <property type="entry name" value="AB_hydrolase_sf"/>
</dbReference>
<accession>A0A4R3L7T9</accession>
<evidence type="ECO:0000256" key="1">
    <source>
        <dbReference type="ARBA" id="ARBA00008645"/>
    </source>
</evidence>
<evidence type="ECO:0000313" key="5">
    <source>
        <dbReference type="Proteomes" id="UP000294599"/>
    </source>
</evidence>
<keyword evidence="2 4" id="KW-0378">Hydrolase</keyword>
<evidence type="ECO:0000259" key="3">
    <source>
        <dbReference type="Pfam" id="PF00561"/>
    </source>
</evidence>
<protein>
    <submittedName>
        <fullName evidence="4">Epoxide hydrolase</fullName>
    </submittedName>
</protein>
<dbReference type="RefSeq" id="WP_123522850.1">
    <property type="nucleotide sequence ID" value="NZ_JBHLWF010000008.1"/>
</dbReference>
<dbReference type="OrthoDB" id="149912at2"/>